<name>A0A016UGI7_9BILA</name>
<keyword evidence="2" id="KW-1185">Reference proteome</keyword>
<dbReference type="Proteomes" id="UP000024635">
    <property type="component" value="Unassembled WGS sequence"/>
</dbReference>
<dbReference type="AlphaFoldDB" id="A0A016UGI7"/>
<dbReference type="EMBL" id="JARK01001377">
    <property type="protein sequence ID" value="EYC14285.1"/>
    <property type="molecule type" value="Genomic_DNA"/>
</dbReference>
<dbReference type="OrthoDB" id="424543at2759"/>
<evidence type="ECO:0000313" key="2">
    <source>
        <dbReference type="Proteomes" id="UP000024635"/>
    </source>
</evidence>
<protein>
    <submittedName>
        <fullName evidence="1">Uncharacterized protein</fullName>
    </submittedName>
</protein>
<sequence length="68" mass="7248">MVSSDGSPAQEIIVRVIAASLKWRSLTGVLCDKNILGQAQVKDLPDRGTPCRALWCVLACHRGNGASN</sequence>
<comment type="caution">
    <text evidence="1">The sequence shown here is derived from an EMBL/GenBank/DDBJ whole genome shotgun (WGS) entry which is preliminary data.</text>
</comment>
<gene>
    <name evidence="1" type="primary">Acey_s0041.g451</name>
    <name evidence="1" type="ORF">Y032_0041g451</name>
</gene>
<reference evidence="2" key="1">
    <citation type="journal article" date="2015" name="Nat. Genet.">
        <title>The genome and transcriptome of the zoonotic hookworm Ancylostoma ceylanicum identify infection-specific gene families.</title>
        <authorList>
            <person name="Schwarz E.M."/>
            <person name="Hu Y."/>
            <person name="Antoshechkin I."/>
            <person name="Miller M.M."/>
            <person name="Sternberg P.W."/>
            <person name="Aroian R.V."/>
        </authorList>
    </citation>
    <scope>NUCLEOTIDE SEQUENCE</scope>
    <source>
        <strain evidence="2">HY135</strain>
    </source>
</reference>
<accession>A0A016UGI7</accession>
<proteinExistence type="predicted"/>
<organism evidence="1 2">
    <name type="scientific">Ancylostoma ceylanicum</name>
    <dbReference type="NCBI Taxonomy" id="53326"/>
    <lineage>
        <taxon>Eukaryota</taxon>
        <taxon>Metazoa</taxon>
        <taxon>Ecdysozoa</taxon>
        <taxon>Nematoda</taxon>
        <taxon>Chromadorea</taxon>
        <taxon>Rhabditida</taxon>
        <taxon>Rhabditina</taxon>
        <taxon>Rhabditomorpha</taxon>
        <taxon>Strongyloidea</taxon>
        <taxon>Ancylostomatidae</taxon>
        <taxon>Ancylostomatinae</taxon>
        <taxon>Ancylostoma</taxon>
    </lineage>
</organism>
<evidence type="ECO:0000313" key="1">
    <source>
        <dbReference type="EMBL" id="EYC14285.1"/>
    </source>
</evidence>